<organism evidence="10 11">
    <name type="scientific">Amycolatopsis albispora</name>
    <dbReference type="NCBI Taxonomy" id="1804986"/>
    <lineage>
        <taxon>Bacteria</taxon>
        <taxon>Bacillati</taxon>
        <taxon>Actinomycetota</taxon>
        <taxon>Actinomycetes</taxon>
        <taxon>Pseudonocardiales</taxon>
        <taxon>Pseudonocardiaceae</taxon>
        <taxon>Amycolatopsis</taxon>
    </lineage>
</organism>
<proteinExistence type="inferred from homology"/>
<dbReference type="KEGG" id="aab:A4R43_25990"/>
<sequence length="214" mass="22778">MNVLLDYLPEFGRGVLTTIELTVLSFAGAMLIALVVVSCRVSPVKPLRAFAIAYVEVFQNIPLLLWLILIIFALPEIAINFDLFACAVLALSLYSAAYYAEALRSGINSVAKGQAEAARALGLGFLRTQTSVVLPQALRSVLQPLCNITIGLLMNTAITAGTGIPELTAAANAVNVITSDPLPVYIGAGIVYGLLALLISLVTSRLEKKLVIHR</sequence>
<feature type="transmembrane region" description="Helical" evidence="8">
    <location>
        <begin position="79"/>
        <end position="100"/>
    </location>
</feature>
<dbReference type="Gene3D" id="1.10.3720.10">
    <property type="entry name" value="MetI-like"/>
    <property type="match status" value="1"/>
</dbReference>
<keyword evidence="2 8" id="KW-0813">Transport</keyword>
<dbReference type="PROSITE" id="PS50928">
    <property type="entry name" value="ABC_TM1"/>
    <property type="match status" value="1"/>
</dbReference>
<dbReference type="InterPro" id="IPR043429">
    <property type="entry name" value="ArtM/GltK/GlnP/TcyL/YhdX-like"/>
</dbReference>
<feature type="domain" description="ABC transmembrane type-1" evidence="9">
    <location>
        <begin position="15"/>
        <end position="203"/>
    </location>
</feature>
<feature type="transmembrane region" description="Helical" evidence="8">
    <location>
        <begin position="184"/>
        <end position="204"/>
    </location>
</feature>
<gene>
    <name evidence="10" type="ORF">A4R43_25990</name>
</gene>
<evidence type="ECO:0000256" key="4">
    <source>
        <dbReference type="ARBA" id="ARBA00022692"/>
    </source>
</evidence>
<reference evidence="10 11" key="1">
    <citation type="submission" date="2016-04" db="EMBL/GenBank/DDBJ databases">
        <title>Complete genome sequence and analysis of deep-sea sediment isolate, Amycolatopsis sp. WP1.</title>
        <authorList>
            <person name="Wang H."/>
            <person name="Chen S."/>
            <person name="Wu Q."/>
        </authorList>
    </citation>
    <scope>NUCLEOTIDE SEQUENCE [LARGE SCALE GENOMIC DNA]</scope>
    <source>
        <strain evidence="10 11">WP1</strain>
    </source>
</reference>
<evidence type="ECO:0000256" key="5">
    <source>
        <dbReference type="ARBA" id="ARBA00022970"/>
    </source>
</evidence>
<evidence type="ECO:0000256" key="2">
    <source>
        <dbReference type="ARBA" id="ARBA00022448"/>
    </source>
</evidence>
<evidence type="ECO:0000256" key="3">
    <source>
        <dbReference type="ARBA" id="ARBA00022475"/>
    </source>
</evidence>
<dbReference type="GO" id="GO:0043190">
    <property type="term" value="C:ATP-binding cassette (ABC) transporter complex"/>
    <property type="evidence" value="ECO:0007669"/>
    <property type="project" value="InterPro"/>
</dbReference>
<evidence type="ECO:0000256" key="6">
    <source>
        <dbReference type="ARBA" id="ARBA00022989"/>
    </source>
</evidence>
<dbReference type="SUPFAM" id="SSF161098">
    <property type="entry name" value="MetI-like"/>
    <property type="match status" value="1"/>
</dbReference>
<evidence type="ECO:0000256" key="1">
    <source>
        <dbReference type="ARBA" id="ARBA00004651"/>
    </source>
</evidence>
<dbReference type="InterPro" id="IPR035906">
    <property type="entry name" value="MetI-like_sf"/>
</dbReference>
<dbReference type="PANTHER" id="PTHR30614:SF0">
    <property type="entry name" value="L-CYSTINE TRANSPORT SYSTEM PERMEASE PROTEIN TCYL"/>
    <property type="match status" value="1"/>
</dbReference>
<dbReference type="NCBIfam" id="TIGR01726">
    <property type="entry name" value="HEQRo_perm_3TM"/>
    <property type="match status" value="1"/>
</dbReference>
<comment type="subcellular location">
    <subcellularLocation>
        <location evidence="1 8">Cell membrane</location>
        <topology evidence="1 8">Multi-pass membrane protein</topology>
    </subcellularLocation>
</comment>
<feature type="transmembrane region" description="Helical" evidence="8">
    <location>
        <begin position="145"/>
        <end position="164"/>
    </location>
</feature>
<keyword evidence="3" id="KW-1003">Cell membrane</keyword>
<accession>A0A344LBU2</accession>
<dbReference type="RefSeq" id="WP_113694750.1">
    <property type="nucleotide sequence ID" value="NZ_CP015163.1"/>
</dbReference>
<comment type="similarity">
    <text evidence="8">Belongs to the binding-protein-dependent transport system permease family.</text>
</comment>
<dbReference type="InterPro" id="IPR000515">
    <property type="entry name" value="MetI-like"/>
</dbReference>
<name>A0A344LBU2_9PSEU</name>
<keyword evidence="5" id="KW-0029">Amino-acid transport</keyword>
<dbReference type="Proteomes" id="UP000250434">
    <property type="component" value="Chromosome"/>
</dbReference>
<dbReference type="CDD" id="cd06261">
    <property type="entry name" value="TM_PBP2"/>
    <property type="match status" value="1"/>
</dbReference>
<dbReference type="AlphaFoldDB" id="A0A344LBU2"/>
<keyword evidence="4 8" id="KW-0812">Transmembrane</keyword>
<dbReference type="GO" id="GO:0022857">
    <property type="term" value="F:transmembrane transporter activity"/>
    <property type="evidence" value="ECO:0007669"/>
    <property type="project" value="InterPro"/>
</dbReference>
<evidence type="ECO:0000313" key="10">
    <source>
        <dbReference type="EMBL" id="AXB45516.1"/>
    </source>
</evidence>
<dbReference type="GO" id="GO:0006865">
    <property type="term" value="P:amino acid transport"/>
    <property type="evidence" value="ECO:0007669"/>
    <property type="project" value="UniProtKB-KW"/>
</dbReference>
<dbReference type="Pfam" id="PF00528">
    <property type="entry name" value="BPD_transp_1"/>
    <property type="match status" value="1"/>
</dbReference>
<dbReference type="EMBL" id="CP015163">
    <property type="protein sequence ID" value="AXB45516.1"/>
    <property type="molecule type" value="Genomic_DNA"/>
</dbReference>
<evidence type="ECO:0000256" key="7">
    <source>
        <dbReference type="ARBA" id="ARBA00023136"/>
    </source>
</evidence>
<dbReference type="InterPro" id="IPR010065">
    <property type="entry name" value="AA_ABC_transptr_permease_3TM"/>
</dbReference>
<dbReference type="PANTHER" id="PTHR30614">
    <property type="entry name" value="MEMBRANE COMPONENT OF AMINO ACID ABC TRANSPORTER"/>
    <property type="match status" value="1"/>
</dbReference>
<protein>
    <submittedName>
        <fullName evidence="10">Amino acid ABC transporter permease</fullName>
    </submittedName>
</protein>
<keyword evidence="7 8" id="KW-0472">Membrane</keyword>
<evidence type="ECO:0000256" key="8">
    <source>
        <dbReference type="RuleBase" id="RU363032"/>
    </source>
</evidence>
<evidence type="ECO:0000313" key="11">
    <source>
        <dbReference type="Proteomes" id="UP000250434"/>
    </source>
</evidence>
<evidence type="ECO:0000259" key="9">
    <source>
        <dbReference type="PROSITE" id="PS50928"/>
    </source>
</evidence>
<feature type="transmembrane region" description="Helical" evidence="8">
    <location>
        <begin position="49"/>
        <end position="73"/>
    </location>
</feature>
<keyword evidence="6 8" id="KW-1133">Transmembrane helix</keyword>
<dbReference type="OrthoDB" id="3181282at2"/>
<feature type="transmembrane region" description="Helical" evidence="8">
    <location>
        <begin position="15"/>
        <end position="37"/>
    </location>
</feature>
<keyword evidence="11" id="KW-1185">Reference proteome</keyword>